<dbReference type="Proteomes" id="UP001190700">
    <property type="component" value="Unassembled WGS sequence"/>
</dbReference>
<keyword evidence="2" id="KW-1185">Reference proteome</keyword>
<name>A0AAE0BSE2_9CHLO</name>
<organism evidence="1 2">
    <name type="scientific">Cymbomonas tetramitiformis</name>
    <dbReference type="NCBI Taxonomy" id="36881"/>
    <lineage>
        <taxon>Eukaryota</taxon>
        <taxon>Viridiplantae</taxon>
        <taxon>Chlorophyta</taxon>
        <taxon>Pyramimonadophyceae</taxon>
        <taxon>Pyramimonadales</taxon>
        <taxon>Pyramimonadaceae</taxon>
        <taxon>Cymbomonas</taxon>
    </lineage>
</organism>
<evidence type="ECO:0000313" key="2">
    <source>
        <dbReference type="Proteomes" id="UP001190700"/>
    </source>
</evidence>
<gene>
    <name evidence="1" type="ORF">CYMTET_49179</name>
</gene>
<evidence type="ECO:0000313" key="1">
    <source>
        <dbReference type="EMBL" id="KAK3241024.1"/>
    </source>
</evidence>
<comment type="caution">
    <text evidence="1">The sequence shown here is derived from an EMBL/GenBank/DDBJ whole genome shotgun (WGS) entry which is preliminary data.</text>
</comment>
<dbReference type="AlphaFoldDB" id="A0AAE0BSE2"/>
<reference evidence="1 2" key="1">
    <citation type="journal article" date="2015" name="Genome Biol. Evol.">
        <title>Comparative Genomics of a Bacterivorous Green Alga Reveals Evolutionary Causalities and Consequences of Phago-Mixotrophic Mode of Nutrition.</title>
        <authorList>
            <person name="Burns J.A."/>
            <person name="Paasch A."/>
            <person name="Narechania A."/>
            <person name="Kim E."/>
        </authorList>
    </citation>
    <scope>NUCLEOTIDE SEQUENCE [LARGE SCALE GENOMIC DNA]</scope>
    <source>
        <strain evidence="1 2">PLY_AMNH</strain>
    </source>
</reference>
<protein>
    <submittedName>
        <fullName evidence="1">Uncharacterized protein</fullName>
    </submittedName>
</protein>
<dbReference type="EMBL" id="LGRX02033495">
    <property type="protein sequence ID" value="KAK3241024.1"/>
    <property type="molecule type" value="Genomic_DNA"/>
</dbReference>
<accession>A0AAE0BSE2</accession>
<proteinExistence type="predicted"/>
<sequence length="117" mass="13029">MEAKHPPKQASLQEERIHQPFRSRISLLPSISVHGEHRSEAPPGGLVLGTDEYSKWLKQRLSQFVAYWQRVPQVGFEDAASCCIPAAILLLPTRLFPTFTSCVVEESASGENEKAGR</sequence>